<name>A0ABT1L4C0_9GAMM</name>
<dbReference type="SUPFAM" id="SSF53474">
    <property type="entry name" value="alpha/beta-Hydrolases"/>
    <property type="match status" value="1"/>
</dbReference>
<dbReference type="RefSeq" id="WP_258569112.1">
    <property type="nucleotide sequence ID" value="NZ_JAKUDN010000001.1"/>
</dbReference>
<evidence type="ECO:0000313" key="3">
    <source>
        <dbReference type="Proteomes" id="UP001320768"/>
    </source>
</evidence>
<dbReference type="Proteomes" id="UP001320768">
    <property type="component" value="Unassembled WGS sequence"/>
</dbReference>
<keyword evidence="1" id="KW-1133">Transmembrane helix</keyword>
<comment type="caution">
    <text evidence="2">The sequence shown here is derived from an EMBL/GenBank/DDBJ whole genome shotgun (WGS) entry which is preliminary data.</text>
</comment>
<evidence type="ECO:0008006" key="4">
    <source>
        <dbReference type="Google" id="ProtNLM"/>
    </source>
</evidence>
<protein>
    <recommendedName>
        <fullName evidence="4">Alpha/beta hydrolase family protein</fullName>
    </recommendedName>
</protein>
<accession>A0ABT1L4C0</accession>
<dbReference type="Gene3D" id="3.40.50.1820">
    <property type="entry name" value="alpha/beta hydrolase"/>
    <property type="match status" value="1"/>
</dbReference>
<dbReference type="InterPro" id="IPR029058">
    <property type="entry name" value="AB_hydrolase_fold"/>
</dbReference>
<gene>
    <name evidence="2" type="ORF">MKS91_01705</name>
</gene>
<feature type="transmembrane region" description="Helical" evidence="1">
    <location>
        <begin position="196"/>
        <end position="217"/>
    </location>
</feature>
<keyword evidence="1" id="KW-0472">Membrane</keyword>
<organism evidence="2 3">
    <name type="scientific">Candidatus Synchoanobacter obligatus</name>
    <dbReference type="NCBI Taxonomy" id="2919597"/>
    <lineage>
        <taxon>Bacteria</taxon>
        <taxon>Pseudomonadati</taxon>
        <taxon>Pseudomonadota</taxon>
        <taxon>Gammaproteobacteria</taxon>
        <taxon>Candidatus Comchoanobacterales</taxon>
        <taxon>Candidatus Comchoanobacteraceae</taxon>
        <taxon>Candidatus Synchoanobacter</taxon>
    </lineage>
</organism>
<dbReference type="EMBL" id="JAKUDN010000001">
    <property type="protein sequence ID" value="MCP8352007.1"/>
    <property type="molecule type" value="Genomic_DNA"/>
</dbReference>
<feature type="transmembrane region" description="Helical" evidence="1">
    <location>
        <begin position="171"/>
        <end position="190"/>
    </location>
</feature>
<evidence type="ECO:0000256" key="1">
    <source>
        <dbReference type="SAM" id="Phobius"/>
    </source>
</evidence>
<proteinExistence type="predicted"/>
<reference evidence="2 3" key="1">
    <citation type="journal article" date="2022" name="Nat. Microbiol.">
        <title>The microbiome of a bacterivorous marine choanoflagellate contains a resource-demanding obligate bacterial associate.</title>
        <authorList>
            <person name="Needham D.M."/>
            <person name="Poirier C."/>
            <person name="Bachy C."/>
            <person name="George E.E."/>
            <person name="Wilken S."/>
            <person name="Yung C.C.M."/>
            <person name="Limardo A.J."/>
            <person name="Morando M."/>
            <person name="Sudek L."/>
            <person name="Malmstrom R.R."/>
            <person name="Keeling P.J."/>
            <person name="Santoro A.E."/>
            <person name="Worden A.Z."/>
        </authorList>
    </citation>
    <scope>NUCLEOTIDE SEQUENCE [LARGE SCALE GENOMIC DNA]</scope>
    <source>
        <strain evidence="2 3">Comchoano-2</strain>
    </source>
</reference>
<keyword evidence="3" id="KW-1185">Reference proteome</keyword>
<sequence>MPITRFIANLIRLPFFPLRLIWTAYLFPLQFKKAFSQRPTHPFNIRDAQNNTNNIDIFIPGRDTDPTLIQHDAPDAFFFHKGAQLLCFPPPSFSQPYFPLSITSWSESIREYINKQPADKTIYLVGHSLGGLATGTVYPNLKDIPKNVHIIFINSFKSLFHIIWYNKTANITLGMFQILPAAITMFILGLTKYSGIVLASSIFFSSTLAILLMAKLYHYLITEERWAIWQLDYRFLQCNLPRSAIEHSEVLPLMPYNNQILNALLCLPRLGLKIAYLSVILLYNGVVNTTIWTLHLSSFLLNSLTIWLMDCHHIISYSNENQPLLTHNITTFQAQDDPIIPKDAMLSKYIGRDNKKESEQIARDHGVSNELLEDIRNSL</sequence>
<evidence type="ECO:0000313" key="2">
    <source>
        <dbReference type="EMBL" id="MCP8352007.1"/>
    </source>
</evidence>
<keyword evidence="1" id="KW-0812">Transmembrane</keyword>